<dbReference type="PROSITE" id="PS50109">
    <property type="entry name" value="HIS_KIN"/>
    <property type="match status" value="1"/>
</dbReference>
<evidence type="ECO:0000256" key="2">
    <source>
        <dbReference type="ARBA" id="ARBA00004651"/>
    </source>
</evidence>
<keyword evidence="11" id="KW-0472">Membrane</keyword>
<keyword evidence="8" id="KW-0418">Kinase</keyword>
<dbReference type="Pfam" id="PF00672">
    <property type="entry name" value="HAMP"/>
    <property type="match status" value="1"/>
</dbReference>
<evidence type="ECO:0000256" key="11">
    <source>
        <dbReference type="SAM" id="Phobius"/>
    </source>
</evidence>
<dbReference type="SUPFAM" id="SSF47384">
    <property type="entry name" value="Homodimeric domain of signal transducing histidine kinase"/>
    <property type="match status" value="1"/>
</dbReference>
<dbReference type="PRINTS" id="PR00344">
    <property type="entry name" value="BCTRLSENSOR"/>
</dbReference>
<evidence type="ECO:0000256" key="8">
    <source>
        <dbReference type="ARBA" id="ARBA00022777"/>
    </source>
</evidence>
<dbReference type="EMBL" id="CP013612">
    <property type="protein sequence ID" value="ALU45250.1"/>
    <property type="molecule type" value="Genomic_DNA"/>
</dbReference>
<evidence type="ECO:0000256" key="9">
    <source>
        <dbReference type="ARBA" id="ARBA00022840"/>
    </source>
</evidence>
<dbReference type="PANTHER" id="PTHR44936:SF10">
    <property type="entry name" value="SENSOR PROTEIN RSTB"/>
    <property type="match status" value="1"/>
</dbReference>
<dbReference type="GO" id="GO:0005524">
    <property type="term" value="F:ATP binding"/>
    <property type="evidence" value="ECO:0007669"/>
    <property type="project" value="UniProtKB-KW"/>
</dbReference>
<dbReference type="InterPro" id="IPR003660">
    <property type="entry name" value="HAMP_dom"/>
</dbReference>
<organism evidence="14 15">
    <name type="scientific">Pseudoalteromonas rubra</name>
    <dbReference type="NCBI Taxonomy" id="43658"/>
    <lineage>
        <taxon>Bacteria</taxon>
        <taxon>Pseudomonadati</taxon>
        <taxon>Pseudomonadota</taxon>
        <taxon>Gammaproteobacteria</taxon>
        <taxon>Alteromonadales</taxon>
        <taxon>Pseudoalteromonadaceae</taxon>
        <taxon>Pseudoalteromonas</taxon>
    </lineage>
</organism>
<dbReference type="Pfam" id="PF02518">
    <property type="entry name" value="HATPase_c"/>
    <property type="match status" value="1"/>
</dbReference>
<dbReference type="SMART" id="SM00304">
    <property type="entry name" value="HAMP"/>
    <property type="match status" value="1"/>
</dbReference>
<keyword evidence="7" id="KW-0547">Nucleotide-binding</keyword>
<evidence type="ECO:0000256" key="6">
    <source>
        <dbReference type="ARBA" id="ARBA00022679"/>
    </source>
</evidence>
<dbReference type="Gene3D" id="3.30.565.10">
    <property type="entry name" value="Histidine kinase-like ATPase, C-terminal domain"/>
    <property type="match status" value="1"/>
</dbReference>
<dbReference type="InterPro" id="IPR004358">
    <property type="entry name" value="Sig_transdc_His_kin-like_C"/>
</dbReference>
<dbReference type="KEGG" id="prr:AT705_20025"/>
<dbReference type="GO" id="GO:0005886">
    <property type="term" value="C:plasma membrane"/>
    <property type="evidence" value="ECO:0007669"/>
    <property type="project" value="UniProtKB-SubCell"/>
</dbReference>
<dbReference type="InterPro" id="IPR036890">
    <property type="entry name" value="HATPase_C_sf"/>
</dbReference>
<dbReference type="Pfam" id="PF00512">
    <property type="entry name" value="HisKA"/>
    <property type="match status" value="1"/>
</dbReference>
<feature type="domain" description="HAMP" evidence="13">
    <location>
        <begin position="215"/>
        <end position="267"/>
    </location>
</feature>
<keyword evidence="11" id="KW-0812">Transmembrane</keyword>
<dbReference type="InterPro" id="IPR003661">
    <property type="entry name" value="HisK_dim/P_dom"/>
</dbReference>
<dbReference type="CDD" id="cd00075">
    <property type="entry name" value="HATPase"/>
    <property type="match status" value="1"/>
</dbReference>
<evidence type="ECO:0000313" key="14">
    <source>
        <dbReference type="EMBL" id="ALU45250.1"/>
    </source>
</evidence>
<keyword evidence="5" id="KW-0597">Phosphoprotein</keyword>
<proteinExistence type="predicted"/>
<evidence type="ECO:0000256" key="3">
    <source>
        <dbReference type="ARBA" id="ARBA00012438"/>
    </source>
</evidence>
<evidence type="ECO:0000256" key="1">
    <source>
        <dbReference type="ARBA" id="ARBA00000085"/>
    </source>
</evidence>
<dbReference type="InterPro" id="IPR050980">
    <property type="entry name" value="2C_sensor_his_kinase"/>
</dbReference>
<feature type="transmembrane region" description="Helical" evidence="11">
    <location>
        <begin position="195"/>
        <end position="214"/>
    </location>
</feature>
<evidence type="ECO:0000256" key="7">
    <source>
        <dbReference type="ARBA" id="ARBA00022741"/>
    </source>
</evidence>
<feature type="transmembrane region" description="Helical" evidence="11">
    <location>
        <begin position="45"/>
        <end position="64"/>
    </location>
</feature>
<protein>
    <recommendedName>
        <fullName evidence="3">histidine kinase</fullName>
        <ecNumber evidence="3">2.7.13.3</ecNumber>
    </recommendedName>
</protein>
<dbReference type="SMART" id="SM00387">
    <property type="entry name" value="HATPase_c"/>
    <property type="match status" value="1"/>
</dbReference>
<comment type="catalytic activity">
    <reaction evidence="1">
        <text>ATP + protein L-histidine = ADP + protein N-phospho-L-histidine.</text>
        <dbReference type="EC" id="2.7.13.3"/>
    </reaction>
</comment>
<dbReference type="Gene3D" id="1.10.287.130">
    <property type="match status" value="1"/>
</dbReference>
<keyword evidence="10" id="KW-0175">Coiled coil</keyword>
<accession>A0A0U2Y502</accession>
<evidence type="ECO:0000256" key="10">
    <source>
        <dbReference type="SAM" id="Coils"/>
    </source>
</evidence>
<dbReference type="GO" id="GO:0000155">
    <property type="term" value="F:phosphorelay sensor kinase activity"/>
    <property type="evidence" value="ECO:0007669"/>
    <property type="project" value="InterPro"/>
</dbReference>
<keyword evidence="9" id="KW-0067">ATP-binding</keyword>
<dbReference type="SMART" id="SM00388">
    <property type="entry name" value="HisKA"/>
    <property type="match status" value="1"/>
</dbReference>
<sequence>MAVANWQQTIKSAQTIRLFMLHASSELRSHAPLNPFFSQALWKQALMALMLALVPLLLLTLWFIQSVAYQQHTVQDIYTNNQKVKSEFSELKNAFQALLKAQQNNQLLQSEQLRISINKSWQVQKNRLISLLARLEKDATVANWQHLLQHTQTPDSSTLSALVNALTRQSQPLQQTLDKQLTDALLQQSLIRQRFLIGLSILLPILVGMSIWLIRRISRQLFQLERAIEVIGEDSFTTPIQLTGSREFSQLGERLEQLRQELAASKHQKETFLRHVSHELKTPLASIKEGTDLLNTEHLGQLNDKQRRVTDILHTSVAKLTQLIDDLLTFSAASHPHSQQARCSARSIKAQLEDHFAQRLQRRGILVHWHFEQQLTDLPELPVKLALTHLLSNAIQYTHSQIRIDFLATSSHWQISIRDDGPGLDPQEASHLFKPFVRGRSSQKIAGSGLGLAIAHECISQCGGQLQWRNNQPGCEFTLTLPKHGESR</sequence>
<keyword evidence="6" id="KW-0808">Transferase</keyword>
<feature type="coiled-coil region" evidence="10">
    <location>
        <begin position="248"/>
        <end position="275"/>
    </location>
</feature>
<keyword evidence="11" id="KW-1133">Transmembrane helix</keyword>
<feature type="domain" description="Histidine kinase" evidence="12">
    <location>
        <begin position="275"/>
        <end position="485"/>
    </location>
</feature>
<dbReference type="InterPro" id="IPR005467">
    <property type="entry name" value="His_kinase_dom"/>
</dbReference>
<dbReference type="PROSITE" id="PS50885">
    <property type="entry name" value="HAMP"/>
    <property type="match status" value="1"/>
</dbReference>
<name>A0A0U2Y502_9GAMM</name>
<dbReference type="EC" id="2.7.13.3" evidence="3"/>
<evidence type="ECO:0000313" key="15">
    <source>
        <dbReference type="Proteomes" id="UP000069015"/>
    </source>
</evidence>
<dbReference type="InterPro" id="IPR036097">
    <property type="entry name" value="HisK_dim/P_sf"/>
</dbReference>
<dbReference type="PANTHER" id="PTHR44936">
    <property type="entry name" value="SENSOR PROTEIN CREC"/>
    <property type="match status" value="1"/>
</dbReference>
<dbReference type="Proteomes" id="UP000069015">
    <property type="component" value="Chromosome 2"/>
</dbReference>
<evidence type="ECO:0000259" key="12">
    <source>
        <dbReference type="PROSITE" id="PS50109"/>
    </source>
</evidence>
<reference evidence="14 15" key="1">
    <citation type="submission" date="2015-12" db="EMBL/GenBank/DDBJ databases">
        <title>Complete genome sequence of Pseudoalteromonas rubra SCSIO 6842, harboring a conjugative plasmid.</title>
        <authorList>
            <person name="Li B."/>
            <person name="Wang X."/>
        </authorList>
    </citation>
    <scope>NUCLEOTIDE SEQUENCE [LARGE SCALE GENOMIC DNA]</scope>
    <source>
        <strain evidence="14 15">SCSIO 6842</strain>
    </source>
</reference>
<dbReference type="CDD" id="cd00082">
    <property type="entry name" value="HisKA"/>
    <property type="match status" value="1"/>
</dbReference>
<keyword evidence="4" id="KW-1003">Cell membrane</keyword>
<dbReference type="RefSeq" id="WP_058798148.1">
    <property type="nucleotide sequence ID" value="NZ_CP013612.1"/>
</dbReference>
<dbReference type="Gene3D" id="6.10.340.10">
    <property type="match status" value="1"/>
</dbReference>
<comment type="subcellular location">
    <subcellularLocation>
        <location evidence="2">Cell membrane</location>
        <topology evidence="2">Multi-pass membrane protein</topology>
    </subcellularLocation>
</comment>
<dbReference type="SUPFAM" id="SSF55874">
    <property type="entry name" value="ATPase domain of HSP90 chaperone/DNA topoisomerase II/histidine kinase"/>
    <property type="match status" value="1"/>
</dbReference>
<gene>
    <name evidence="14" type="ORF">AT705_20025</name>
</gene>
<evidence type="ECO:0000259" key="13">
    <source>
        <dbReference type="PROSITE" id="PS50885"/>
    </source>
</evidence>
<dbReference type="InterPro" id="IPR003594">
    <property type="entry name" value="HATPase_dom"/>
</dbReference>
<evidence type="ECO:0000256" key="4">
    <source>
        <dbReference type="ARBA" id="ARBA00022475"/>
    </source>
</evidence>
<dbReference type="AlphaFoldDB" id="A0A0U2Y502"/>
<evidence type="ECO:0000256" key="5">
    <source>
        <dbReference type="ARBA" id="ARBA00022553"/>
    </source>
</evidence>
<feature type="coiled-coil region" evidence="10">
    <location>
        <begin position="91"/>
        <end position="138"/>
    </location>
</feature>